<evidence type="ECO:0000256" key="1">
    <source>
        <dbReference type="SAM" id="MobiDB-lite"/>
    </source>
</evidence>
<keyword evidence="2" id="KW-1133">Transmembrane helix</keyword>
<keyword evidence="4" id="KW-1185">Reference proteome</keyword>
<keyword evidence="2" id="KW-0812">Transmembrane</keyword>
<dbReference type="AlphaFoldDB" id="A0A8J3ID27"/>
<feature type="transmembrane region" description="Helical" evidence="2">
    <location>
        <begin position="109"/>
        <end position="137"/>
    </location>
</feature>
<feature type="compositionally biased region" description="Basic and acidic residues" evidence="1">
    <location>
        <begin position="9"/>
        <end position="38"/>
    </location>
</feature>
<gene>
    <name evidence="3" type="ORF">KSF_032120</name>
</gene>
<feature type="compositionally biased region" description="Basic and acidic residues" evidence="1">
    <location>
        <begin position="54"/>
        <end position="70"/>
    </location>
</feature>
<feature type="region of interest" description="Disordered" evidence="1">
    <location>
        <begin position="1"/>
        <end position="80"/>
    </location>
</feature>
<dbReference type="Proteomes" id="UP000597444">
    <property type="component" value="Unassembled WGS sequence"/>
</dbReference>
<keyword evidence="2" id="KW-0472">Membrane</keyword>
<name>A0A8J3ID27_9CHLR</name>
<protein>
    <submittedName>
        <fullName evidence="3">Uncharacterized protein</fullName>
    </submittedName>
</protein>
<evidence type="ECO:0000313" key="4">
    <source>
        <dbReference type="Proteomes" id="UP000597444"/>
    </source>
</evidence>
<evidence type="ECO:0000313" key="3">
    <source>
        <dbReference type="EMBL" id="GHO93164.1"/>
    </source>
</evidence>
<feature type="transmembrane region" description="Helical" evidence="2">
    <location>
        <begin position="143"/>
        <end position="164"/>
    </location>
</feature>
<accession>A0A8J3ID27</accession>
<reference evidence="3" key="1">
    <citation type="submission" date="2020-10" db="EMBL/GenBank/DDBJ databases">
        <title>Taxonomic study of unclassified bacteria belonging to the class Ktedonobacteria.</title>
        <authorList>
            <person name="Yabe S."/>
            <person name="Wang C.M."/>
            <person name="Zheng Y."/>
            <person name="Sakai Y."/>
            <person name="Cavaletti L."/>
            <person name="Monciardini P."/>
            <person name="Donadio S."/>
        </authorList>
    </citation>
    <scope>NUCLEOTIDE SEQUENCE</scope>
    <source>
        <strain evidence="3">ID150040</strain>
    </source>
</reference>
<evidence type="ECO:0000256" key="2">
    <source>
        <dbReference type="SAM" id="Phobius"/>
    </source>
</evidence>
<sequence>MNQQEFYQEPERRSRQQRGREAYSRKSGEVPKEEHPSTFDDVVEDAAPQYAYRAQDDRRSSSQARSHERFAAGPPPEQRYGPWYQQRSRLHQRTAYSSPWQNPLIRWSAIILGILVVLHILPFLVSMLLVILGVLAVALLLPIFIIGGILAALAILALIVLRMLGIPIRWNRFHARRFD</sequence>
<dbReference type="RefSeq" id="WP_220203961.1">
    <property type="nucleotide sequence ID" value="NZ_BNJK01000001.1"/>
</dbReference>
<comment type="caution">
    <text evidence="3">The sequence shown here is derived from an EMBL/GenBank/DDBJ whole genome shotgun (WGS) entry which is preliminary data.</text>
</comment>
<organism evidence="3 4">
    <name type="scientific">Reticulibacter mediterranei</name>
    <dbReference type="NCBI Taxonomy" id="2778369"/>
    <lineage>
        <taxon>Bacteria</taxon>
        <taxon>Bacillati</taxon>
        <taxon>Chloroflexota</taxon>
        <taxon>Ktedonobacteria</taxon>
        <taxon>Ktedonobacterales</taxon>
        <taxon>Reticulibacteraceae</taxon>
        <taxon>Reticulibacter</taxon>
    </lineage>
</organism>
<dbReference type="EMBL" id="BNJK01000001">
    <property type="protein sequence ID" value="GHO93164.1"/>
    <property type="molecule type" value="Genomic_DNA"/>
</dbReference>
<proteinExistence type="predicted"/>